<dbReference type="InterPro" id="IPR004147">
    <property type="entry name" value="ABC1_dom"/>
</dbReference>
<dbReference type="PANTHER" id="PTHR43851">
    <property type="match status" value="1"/>
</dbReference>
<protein>
    <submittedName>
        <fullName evidence="6">AarF/ABC1/UbiB kinase family protein</fullName>
    </submittedName>
</protein>
<keyword evidence="2" id="KW-0808">Transferase</keyword>
<dbReference type="InterPro" id="IPR034646">
    <property type="entry name" value="ADCK3_dom"/>
</dbReference>
<evidence type="ECO:0000313" key="6">
    <source>
        <dbReference type="EMBL" id="GAA1794775.1"/>
    </source>
</evidence>
<evidence type="ECO:0000256" key="2">
    <source>
        <dbReference type="ARBA" id="ARBA00022679"/>
    </source>
</evidence>
<evidence type="ECO:0000256" key="3">
    <source>
        <dbReference type="ARBA" id="ARBA00022741"/>
    </source>
</evidence>
<dbReference type="GO" id="GO:0016301">
    <property type="term" value="F:kinase activity"/>
    <property type="evidence" value="ECO:0007669"/>
    <property type="project" value="UniProtKB-KW"/>
</dbReference>
<dbReference type="PANTHER" id="PTHR43851:SF3">
    <property type="entry name" value="COENZYME Q8"/>
    <property type="match status" value="1"/>
</dbReference>
<comment type="caution">
    <text evidence="6">The sequence shown here is derived from an EMBL/GenBank/DDBJ whole genome shotgun (WGS) entry which is preliminary data.</text>
</comment>
<feature type="domain" description="ABC1 atypical kinase-like" evidence="5">
    <location>
        <begin position="93"/>
        <end position="330"/>
    </location>
</feature>
<sequence length="444" mass="48305">MSELPRRTAKRTAKLVSLPLGMAGRGAIGLGKRVGGQPAELVAAQFQARTAEQLFSVLGELKGGAMKVGQALSVMEAAMPEEWAGPYRATLTKLQEAAPPLPPEQVHAVLARELGPRWRTAKFSDFDDIPAAAASIGQVHKATWRDGRTVAVKIQYPGAREALLSDLRQLSRVARLAAGWIPGLDIKPVMAELQARMSEELDYLLEAEHQRAFADAFRDDPDFAIPEVVFATSSVVVSEWLPGVPLARIIAEADQPTRNAAAQLYLEFLLAGPVRSGQLHADPHPGNFRITPDGRLGVLDFGAVNRLPNGLPPEMGQLLTLALAGDADGLLAGLRSAGFIKDSIEVDPQDLLNYLSMFIEPLTYAHYRFDRAWLRSVTARINDIRRPDWVVGMKLNLPPDYLLIHRVWLGGIGVLCQIGGELAPRDALARYLPGFDIDAIPPGR</sequence>
<keyword evidence="3" id="KW-0547">Nucleotide-binding</keyword>
<dbReference type="SUPFAM" id="SSF56112">
    <property type="entry name" value="Protein kinase-like (PK-like)"/>
    <property type="match status" value="1"/>
</dbReference>
<evidence type="ECO:0000313" key="7">
    <source>
        <dbReference type="Proteomes" id="UP001499938"/>
    </source>
</evidence>
<keyword evidence="7" id="KW-1185">Reference proteome</keyword>
<dbReference type="EMBL" id="BAAAPO010000031">
    <property type="protein sequence ID" value="GAA1794775.1"/>
    <property type="molecule type" value="Genomic_DNA"/>
</dbReference>
<dbReference type="Proteomes" id="UP001499938">
    <property type="component" value="Unassembled WGS sequence"/>
</dbReference>
<keyword evidence="6" id="KW-0418">Kinase</keyword>
<proteinExistence type="inferred from homology"/>
<accession>A0ABP4XTY7</accession>
<organism evidence="6 7">
    <name type="scientific">Nostocoides veronense</name>
    <dbReference type="NCBI Taxonomy" id="330836"/>
    <lineage>
        <taxon>Bacteria</taxon>
        <taxon>Bacillati</taxon>
        <taxon>Actinomycetota</taxon>
        <taxon>Actinomycetes</taxon>
        <taxon>Micrococcales</taxon>
        <taxon>Intrasporangiaceae</taxon>
        <taxon>Nostocoides</taxon>
    </lineage>
</organism>
<evidence type="ECO:0000256" key="1">
    <source>
        <dbReference type="ARBA" id="ARBA00009670"/>
    </source>
</evidence>
<name>A0ABP4XTY7_9MICO</name>
<dbReference type="InterPro" id="IPR011009">
    <property type="entry name" value="Kinase-like_dom_sf"/>
</dbReference>
<dbReference type="Pfam" id="PF03109">
    <property type="entry name" value="ABC1"/>
    <property type="match status" value="1"/>
</dbReference>
<dbReference type="CDD" id="cd13970">
    <property type="entry name" value="ABC1_ADCK3"/>
    <property type="match status" value="1"/>
</dbReference>
<evidence type="ECO:0000256" key="4">
    <source>
        <dbReference type="ARBA" id="ARBA00022840"/>
    </source>
</evidence>
<gene>
    <name evidence="6" type="ORF">GCM10009811_19090</name>
</gene>
<reference evidence="7" key="1">
    <citation type="journal article" date="2019" name="Int. J. Syst. Evol. Microbiol.">
        <title>The Global Catalogue of Microorganisms (GCM) 10K type strain sequencing project: providing services to taxonomists for standard genome sequencing and annotation.</title>
        <authorList>
            <consortium name="The Broad Institute Genomics Platform"/>
            <consortium name="The Broad Institute Genome Sequencing Center for Infectious Disease"/>
            <person name="Wu L."/>
            <person name="Ma J."/>
        </authorList>
    </citation>
    <scope>NUCLEOTIDE SEQUENCE [LARGE SCALE GENOMIC DNA]</scope>
    <source>
        <strain evidence="7">JCM 15592</strain>
    </source>
</reference>
<dbReference type="InterPro" id="IPR051409">
    <property type="entry name" value="Atypical_kinase_ADCK"/>
</dbReference>
<keyword evidence="4" id="KW-0067">ATP-binding</keyword>
<dbReference type="RefSeq" id="WP_344084151.1">
    <property type="nucleotide sequence ID" value="NZ_BAAAPO010000031.1"/>
</dbReference>
<evidence type="ECO:0000259" key="5">
    <source>
        <dbReference type="Pfam" id="PF03109"/>
    </source>
</evidence>
<comment type="similarity">
    <text evidence="1">Belongs to the protein kinase superfamily. ADCK protein kinase family.</text>
</comment>